<dbReference type="Gene3D" id="3.30.160.20">
    <property type="match status" value="1"/>
</dbReference>
<dbReference type="InterPro" id="IPR020568">
    <property type="entry name" value="Ribosomal_Su5_D2-typ_SF"/>
</dbReference>
<organism evidence="11 12">
    <name type="scientific">Chlamydia muridarum</name>
    <dbReference type="NCBI Taxonomy" id="83560"/>
    <lineage>
        <taxon>Bacteria</taxon>
        <taxon>Pseudomonadati</taxon>
        <taxon>Chlamydiota</taxon>
        <taxon>Chlamydiia</taxon>
        <taxon>Chlamydiales</taxon>
        <taxon>Chlamydiaceae</taxon>
        <taxon>Chlamydia/Chlamydophila group</taxon>
        <taxon>Chlamydia</taxon>
    </lineage>
</organism>
<dbReference type="SUPFAM" id="SSF54211">
    <property type="entry name" value="Ribosomal protein S5 domain 2-like"/>
    <property type="match status" value="1"/>
</dbReference>
<evidence type="ECO:0000256" key="7">
    <source>
        <dbReference type="ARBA" id="ARBA00035255"/>
    </source>
</evidence>
<evidence type="ECO:0000256" key="1">
    <source>
        <dbReference type="ARBA" id="ARBA00003093"/>
    </source>
</evidence>
<dbReference type="InterPro" id="IPR018192">
    <property type="entry name" value="Ribosomal_uS5_N_CS"/>
</dbReference>
<comment type="function">
    <text evidence="8">With S4 and S12 plays an important role in translational accuracy.</text>
</comment>
<dbReference type="Pfam" id="PF00333">
    <property type="entry name" value="Ribosomal_S5"/>
    <property type="match status" value="1"/>
</dbReference>
<dbReference type="NCBIfam" id="TIGR01021">
    <property type="entry name" value="rpsE_bact"/>
    <property type="match status" value="1"/>
</dbReference>
<evidence type="ECO:0000256" key="5">
    <source>
        <dbReference type="ARBA" id="ARBA00022980"/>
    </source>
</evidence>
<comment type="subunit">
    <text evidence="8">Part of the 30S ribosomal subunit. Contacts proteins S4 and S8.</text>
</comment>
<keyword evidence="5 8" id="KW-0689">Ribosomal protein</keyword>
<dbReference type="Gene3D" id="3.30.230.10">
    <property type="match status" value="1"/>
</dbReference>
<feature type="domain" description="S5 DRBM" evidence="10">
    <location>
        <begin position="13"/>
        <end position="76"/>
    </location>
</feature>
<evidence type="ECO:0000313" key="12">
    <source>
        <dbReference type="Proteomes" id="UP000260363"/>
    </source>
</evidence>
<reference evidence="11 12" key="1">
    <citation type="submission" date="2014-02" db="EMBL/GenBank/DDBJ databases">
        <authorList>
            <person name="Chen C."/>
            <person name="Conrad T.A."/>
            <person name="Zhou Z."/>
            <person name="Lai Z."/>
            <person name="Zhong G."/>
        </authorList>
    </citation>
    <scope>NUCLEOTIDE SEQUENCE [LARGE SCALE GENOMIC DNA]</scope>
    <source>
        <strain evidence="11 12">Nigg3-28</strain>
    </source>
</reference>
<dbReference type="Pfam" id="PF03719">
    <property type="entry name" value="Ribosomal_S5_C"/>
    <property type="match status" value="1"/>
</dbReference>
<dbReference type="PROSITE" id="PS50881">
    <property type="entry name" value="S5_DSRBD"/>
    <property type="match status" value="1"/>
</dbReference>
<keyword evidence="3 8" id="KW-0699">rRNA-binding</keyword>
<dbReference type="EMBL" id="CP007217">
    <property type="protein sequence ID" value="AJR10865.1"/>
    <property type="molecule type" value="Genomic_DNA"/>
</dbReference>
<dbReference type="GO" id="GO:0015935">
    <property type="term" value="C:small ribosomal subunit"/>
    <property type="evidence" value="ECO:0007669"/>
    <property type="project" value="InterPro"/>
</dbReference>
<dbReference type="PANTHER" id="PTHR48277">
    <property type="entry name" value="MITOCHONDRIAL RIBOSOMAL PROTEIN S5"/>
    <property type="match status" value="1"/>
</dbReference>
<dbReference type="FunFam" id="3.30.160.20:FF:000066">
    <property type="entry name" value="30S ribosomal protein S5"/>
    <property type="match status" value="1"/>
</dbReference>
<dbReference type="KEGG" id="cmg:NC81_04055"/>
<accession>A0A069ZZW4</accession>
<evidence type="ECO:0000256" key="8">
    <source>
        <dbReference type="HAMAP-Rule" id="MF_01307"/>
    </source>
</evidence>
<evidence type="ECO:0000256" key="6">
    <source>
        <dbReference type="ARBA" id="ARBA00023274"/>
    </source>
</evidence>
<dbReference type="KEGG" id="cmm:NC80_04035"/>
<dbReference type="KEGG" id="cmx:DNC_04065"/>
<dbReference type="InterPro" id="IPR013810">
    <property type="entry name" value="Ribosomal_uS5_N"/>
</dbReference>
<evidence type="ECO:0000256" key="3">
    <source>
        <dbReference type="ARBA" id="ARBA00022730"/>
    </source>
</evidence>
<dbReference type="FunFam" id="3.30.230.10:FF:000002">
    <property type="entry name" value="30S ribosomal protein S5"/>
    <property type="match status" value="1"/>
</dbReference>
<evidence type="ECO:0000256" key="2">
    <source>
        <dbReference type="ARBA" id="ARBA00008945"/>
    </source>
</evidence>
<dbReference type="GO" id="GO:0003735">
    <property type="term" value="F:structural constituent of ribosome"/>
    <property type="evidence" value="ECO:0007669"/>
    <property type="project" value="UniProtKB-UniRule"/>
</dbReference>
<dbReference type="HAMAP" id="MF_01307_B">
    <property type="entry name" value="Ribosomal_uS5_B"/>
    <property type="match status" value="1"/>
</dbReference>
<comment type="similarity">
    <text evidence="2 8 9">Belongs to the universal ribosomal protein uS5 family.</text>
</comment>
<proteinExistence type="inferred from homology"/>
<dbReference type="STRING" id="83560.NC80_04035"/>
<evidence type="ECO:0000313" key="11">
    <source>
        <dbReference type="EMBL" id="AJR10865.1"/>
    </source>
</evidence>
<protein>
    <recommendedName>
        <fullName evidence="7 8">Small ribosomal subunit protein uS5</fullName>
    </recommendedName>
</protein>
<dbReference type="PATRIC" id="fig|83560.10.peg.824"/>
<dbReference type="InterPro" id="IPR005712">
    <property type="entry name" value="Ribosomal_uS5_bac-type"/>
</dbReference>
<dbReference type="RefSeq" id="WP_009871876.1">
    <property type="nucleotide sequence ID" value="NZ_CP007217.1"/>
</dbReference>
<evidence type="ECO:0000259" key="10">
    <source>
        <dbReference type="PROSITE" id="PS50881"/>
    </source>
</evidence>
<dbReference type="OMA" id="GIKDVWT"/>
<keyword evidence="6 8" id="KW-0687">Ribonucleoprotein</keyword>
<dbReference type="PROSITE" id="PS00585">
    <property type="entry name" value="RIBOSOMAL_S5"/>
    <property type="match status" value="1"/>
</dbReference>
<keyword evidence="4 8" id="KW-0694">RNA-binding</keyword>
<dbReference type="PANTHER" id="PTHR48277:SF1">
    <property type="entry name" value="MITOCHONDRIAL RIBOSOMAL PROTEIN S5"/>
    <property type="match status" value="1"/>
</dbReference>
<evidence type="ECO:0000256" key="9">
    <source>
        <dbReference type="RuleBase" id="RU003823"/>
    </source>
</evidence>
<dbReference type="GO" id="GO:0005737">
    <property type="term" value="C:cytoplasm"/>
    <property type="evidence" value="ECO:0007669"/>
    <property type="project" value="UniProtKB-ARBA"/>
</dbReference>
<dbReference type="AlphaFoldDB" id="A0A069ZZW4"/>
<dbReference type="InterPro" id="IPR014721">
    <property type="entry name" value="Ribsml_uS5_D2-typ_fold_subgr"/>
</dbReference>
<dbReference type="GO" id="GO:0019843">
    <property type="term" value="F:rRNA binding"/>
    <property type="evidence" value="ECO:0007669"/>
    <property type="project" value="UniProtKB-UniRule"/>
</dbReference>
<dbReference type="GeneID" id="1246166"/>
<name>A0A069ZZW4_CHLMR</name>
<dbReference type="GO" id="GO:0006412">
    <property type="term" value="P:translation"/>
    <property type="evidence" value="ECO:0007669"/>
    <property type="project" value="UniProtKB-UniRule"/>
</dbReference>
<sequence length="165" mass="17762">MTLSRNSHKEDQLEEKVLVVNRCCKVVKGGRKFSFSALILVGDRKGRLGFGFAKANELTDAIRKGGDAARKNLVSINSLEGGSIPHEVLVNHDGAELLLKPAKPGTGIVAGSRIRLILEMAGVKDIVAKSLGSNNPMNQVKAAFKALLTLSCKDDIMKRRAVIND</sequence>
<dbReference type="Proteomes" id="UP000260363">
    <property type="component" value="Chromosome"/>
</dbReference>
<comment type="function">
    <text evidence="1 8">Located at the back of the 30S subunit body where it stabilizes the conformation of the head with respect to the body.</text>
</comment>
<evidence type="ECO:0000256" key="4">
    <source>
        <dbReference type="ARBA" id="ARBA00022884"/>
    </source>
</evidence>
<comment type="domain">
    <text evidence="8">The N-terminal domain interacts with the head of the 30S subunit; the C-terminal domain interacts with the body and contacts protein S4. The interaction surface between S4 and S5 is involved in control of translational fidelity.</text>
</comment>
<gene>
    <name evidence="8" type="primary">rpsE</name>
    <name evidence="11" type="ORF">BD36_04300</name>
</gene>
<dbReference type="SMR" id="A0A069ZZW4"/>
<dbReference type="InterPro" id="IPR005324">
    <property type="entry name" value="Ribosomal_uS5_C"/>
</dbReference>
<dbReference type="SUPFAM" id="SSF54768">
    <property type="entry name" value="dsRNA-binding domain-like"/>
    <property type="match status" value="1"/>
</dbReference>
<dbReference type="InterPro" id="IPR000851">
    <property type="entry name" value="Ribosomal_uS5"/>
</dbReference>